<dbReference type="AlphaFoldDB" id="A0A917HRB9"/>
<comment type="caution">
    <text evidence="1">The sequence shown here is derived from an EMBL/GenBank/DDBJ whole genome shotgun (WGS) entry which is preliminary data.</text>
</comment>
<evidence type="ECO:0000313" key="2">
    <source>
        <dbReference type="Proteomes" id="UP000647241"/>
    </source>
</evidence>
<dbReference type="EMBL" id="BMGT01000004">
    <property type="protein sequence ID" value="GGG86593.1"/>
    <property type="molecule type" value="Genomic_DNA"/>
</dbReference>
<organism evidence="1 2">
    <name type="scientific">Edaphobacter dinghuensis</name>
    <dbReference type="NCBI Taxonomy" id="1560005"/>
    <lineage>
        <taxon>Bacteria</taxon>
        <taxon>Pseudomonadati</taxon>
        <taxon>Acidobacteriota</taxon>
        <taxon>Terriglobia</taxon>
        <taxon>Terriglobales</taxon>
        <taxon>Acidobacteriaceae</taxon>
        <taxon>Edaphobacter</taxon>
    </lineage>
</organism>
<keyword evidence="2" id="KW-1185">Reference proteome</keyword>
<proteinExistence type="predicted"/>
<reference evidence="1" key="2">
    <citation type="submission" date="2020-09" db="EMBL/GenBank/DDBJ databases">
        <authorList>
            <person name="Sun Q."/>
            <person name="Zhou Y."/>
        </authorList>
    </citation>
    <scope>NUCLEOTIDE SEQUENCE</scope>
    <source>
        <strain evidence="1">CGMCC 1.12997</strain>
    </source>
</reference>
<gene>
    <name evidence="1" type="ORF">GCM10011585_33190</name>
</gene>
<accession>A0A917HRB9</accession>
<reference evidence="1" key="1">
    <citation type="journal article" date="2014" name="Int. J. Syst. Evol. Microbiol.">
        <title>Complete genome sequence of Corynebacterium casei LMG S-19264T (=DSM 44701T), isolated from a smear-ripened cheese.</title>
        <authorList>
            <consortium name="US DOE Joint Genome Institute (JGI-PGF)"/>
            <person name="Walter F."/>
            <person name="Albersmeier A."/>
            <person name="Kalinowski J."/>
            <person name="Ruckert C."/>
        </authorList>
    </citation>
    <scope>NUCLEOTIDE SEQUENCE</scope>
    <source>
        <strain evidence="1">CGMCC 1.12997</strain>
    </source>
</reference>
<dbReference type="Proteomes" id="UP000647241">
    <property type="component" value="Unassembled WGS sequence"/>
</dbReference>
<sequence length="147" mass="16095">MTELTTYRVPLSRLTASLEVGAKDCVAGDIESSYSGDTICANDRVRKPFGWQGDLWVTVSATVFPDSKRAKAYRLIPAHLFWEATTTYKRKILPDWGESARNDPMGFYHGISVTTGGETYILCGPPAIFVADPSLPSEASAEQLGLF</sequence>
<evidence type="ECO:0000313" key="1">
    <source>
        <dbReference type="EMBL" id="GGG86593.1"/>
    </source>
</evidence>
<name>A0A917HRB9_9BACT</name>
<protein>
    <submittedName>
        <fullName evidence="1">Uncharacterized protein</fullName>
    </submittedName>
</protein>
<dbReference type="RefSeq" id="WP_188555362.1">
    <property type="nucleotide sequence ID" value="NZ_BMGT01000004.1"/>
</dbReference>